<dbReference type="PROSITE" id="PS50987">
    <property type="entry name" value="HTH_ARSR_2"/>
    <property type="match status" value="1"/>
</dbReference>
<dbReference type="InterPro" id="IPR001845">
    <property type="entry name" value="HTH_ArsR_DNA-bd_dom"/>
</dbReference>
<name>A0A7J3XZC8_9CREN</name>
<dbReference type="AlphaFoldDB" id="A0A7J3XZC8"/>
<protein>
    <recommendedName>
        <fullName evidence="1">HTH arsR-type domain-containing protein</fullName>
    </recommendedName>
</protein>
<dbReference type="InterPro" id="IPR036388">
    <property type="entry name" value="WH-like_DNA-bd_sf"/>
</dbReference>
<feature type="domain" description="HTH arsR-type" evidence="1">
    <location>
        <begin position="1"/>
        <end position="65"/>
    </location>
</feature>
<comment type="caution">
    <text evidence="2">The sequence shown here is derived from an EMBL/GenBank/DDBJ whole genome shotgun (WGS) entry which is preliminary data.</text>
</comment>
<accession>A0A7J3XZC8</accession>
<gene>
    <name evidence="2" type="ORF">ENM60_04565</name>
</gene>
<dbReference type="Gene3D" id="1.10.10.10">
    <property type="entry name" value="Winged helix-like DNA-binding domain superfamily/Winged helix DNA-binding domain"/>
    <property type="match status" value="1"/>
</dbReference>
<dbReference type="InterPro" id="IPR036390">
    <property type="entry name" value="WH_DNA-bd_sf"/>
</dbReference>
<proteinExistence type="predicted"/>
<organism evidence="2">
    <name type="scientific">Thermogladius calderae</name>
    <dbReference type="NCBI Taxonomy" id="1200300"/>
    <lineage>
        <taxon>Archaea</taxon>
        <taxon>Thermoproteota</taxon>
        <taxon>Thermoprotei</taxon>
        <taxon>Desulfurococcales</taxon>
        <taxon>Desulfurococcaceae</taxon>
        <taxon>Thermogladius</taxon>
    </lineage>
</organism>
<reference evidence="2" key="1">
    <citation type="journal article" date="2020" name="mSystems">
        <title>Genome- and Community-Level Interaction Insights into Carbon Utilization and Element Cycling Functions of Hydrothermarchaeota in Hydrothermal Sediment.</title>
        <authorList>
            <person name="Zhou Z."/>
            <person name="Liu Y."/>
            <person name="Xu W."/>
            <person name="Pan J."/>
            <person name="Luo Z.H."/>
            <person name="Li M."/>
        </authorList>
    </citation>
    <scope>NUCLEOTIDE SEQUENCE [LARGE SCALE GENOMIC DNA]</scope>
    <source>
        <strain evidence="2">SpSt-110</strain>
    </source>
</reference>
<sequence length="65" mass="7619">MMDKRRIVVETLREHGELNITKLAKLTGIHFSILEKIIVELAEQGVVEEKRYGRLRIVRLKTSYP</sequence>
<dbReference type="GO" id="GO:0003700">
    <property type="term" value="F:DNA-binding transcription factor activity"/>
    <property type="evidence" value="ECO:0007669"/>
    <property type="project" value="InterPro"/>
</dbReference>
<evidence type="ECO:0000313" key="2">
    <source>
        <dbReference type="EMBL" id="HHP68042.1"/>
    </source>
</evidence>
<dbReference type="SUPFAM" id="SSF46785">
    <property type="entry name" value="Winged helix' DNA-binding domain"/>
    <property type="match status" value="1"/>
</dbReference>
<dbReference type="EMBL" id="DRYK01000059">
    <property type="protein sequence ID" value="HHP68042.1"/>
    <property type="molecule type" value="Genomic_DNA"/>
</dbReference>
<evidence type="ECO:0000259" key="1">
    <source>
        <dbReference type="PROSITE" id="PS50987"/>
    </source>
</evidence>